<keyword evidence="4" id="KW-1185">Reference proteome</keyword>
<dbReference type="InterPro" id="IPR052835">
    <property type="entry name" value="Nepro"/>
</dbReference>
<dbReference type="InterPro" id="IPR027951">
    <property type="entry name" value="Nepro_N"/>
</dbReference>
<dbReference type="GO" id="GO:0005634">
    <property type="term" value="C:nucleus"/>
    <property type="evidence" value="ECO:0007669"/>
    <property type="project" value="TreeGrafter"/>
</dbReference>
<feature type="compositionally biased region" description="Polar residues" evidence="1">
    <location>
        <begin position="579"/>
        <end position="588"/>
    </location>
</feature>
<evidence type="ECO:0000313" key="4">
    <source>
        <dbReference type="Proteomes" id="UP000326458"/>
    </source>
</evidence>
<evidence type="ECO:0000256" key="1">
    <source>
        <dbReference type="SAM" id="MobiDB-lite"/>
    </source>
</evidence>
<dbReference type="PANTHER" id="PTHR34761:SF1">
    <property type="entry name" value="NUCLEOLUS AND NEURAL PROGENITOR PROTEIN"/>
    <property type="match status" value="1"/>
</dbReference>
<dbReference type="Pfam" id="PF14780">
    <property type="entry name" value="NEPRO_N"/>
    <property type="match status" value="1"/>
</dbReference>
<accession>A0A5N3WW15</accession>
<reference evidence="3 4" key="1">
    <citation type="submission" date="2019-06" db="EMBL/GenBank/DDBJ databases">
        <title>Discovery of a novel chromosome fission-fusion reversal in muntjac.</title>
        <authorList>
            <person name="Mudd A.B."/>
            <person name="Bredeson J.V."/>
            <person name="Baum R."/>
            <person name="Hockemeyer D."/>
            <person name="Rokhsar D.S."/>
        </authorList>
    </citation>
    <scope>NUCLEOTIDE SEQUENCE [LARGE SCALE GENOMIC DNA]</scope>
    <source>
        <strain evidence="3">UTSW_UCB_Mm</strain>
        <tissue evidence="3">Fibroblast cell line</tissue>
    </source>
</reference>
<feature type="compositionally biased region" description="Basic residues" evidence="1">
    <location>
        <begin position="548"/>
        <end position="570"/>
    </location>
</feature>
<evidence type="ECO:0000259" key="2">
    <source>
        <dbReference type="Pfam" id="PF14780"/>
    </source>
</evidence>
<dbReference type="Proteomes" id="UP000326458">
    <property type="component" value="Unassembled WGS sequence"/>
</dbReference>
<protein>
    <recommendedName>
        <fullName evidence="2">Nucleolus and neural progenitor protein-like N-terminal domain-containing protein</fullName>
    </recommendedName>
</protein>
<gene>
    <name evidence="3" type="ORF">FD754_009204</name>
</gene>
<evidence type="ECO:0000313" key="3">
    <source>
        <dbReference type="EMBL" id="KAB0365048.1"/>
    </source>
</evidence>
<dbReference type="EMBL" id="VCEA01000001">
    <property type="protein sequence ID" value="KAB0365048.1"/>
    <property type="molecule type" value="Genomic_DNA"/>
</dbReference>
<dbReference type="GO" id="GO:0045747">
    <property type="term" value="P:positive regulation of Notch signaling pathway"/>
    <property type="evidence" value="ECO:0007669"/>
    <property type="project" value="TreeGrafter"/>
</dbReference>
<organism evidence="3 4">
    <name type="scientific">Muntiacus muntjak</name>
    <name type="common">Barking deer</name>
    <name type="synonym">Indian muntjac</name>
    <dbReference type="NCBI Taxonomy" id="9888"/>
    <lineage>
        <taxon>Eukaryota</taxon>
        <taxon>Metazoa</taxon>
        <taxon>Chordata</taxon>
        <taxon>Craniata</taxon>
        <taxon>Vertebrata</taxon>
        <taxon>Euteleostomi</taxon>
        <taxon>Mammalia</taxon>
        <taxon>Eutheria</taxon>
        <taxon>Laurasiatheria</taxon>
        <taxon>Artiodactyla</taxon>
        <taxon>Ruminantia</taxon>
        <taxon>Pecora</taxon>
        <taxon>Cervidae</taxon>
        <taxon>Muntiacinae</taxon>
        <taxon>Muntiacus</taxon>
    </lineage>
</organism>
<dbReference type="AlphaFoldDB" id="A0A5N3WW15"/>
<comment type="caution">
    <text evidence="3">The sequence shown here is derived from an EMBL/GenBank/DDBJ whole genome shotgun (WGS) entry which is preliminary data.</text>
</comment>
<feature type="region of interest" description="Disordered" evidence="1">
    <location>
        <begin position="548"/>
        <end position="590"/>
    </location>
</feature>
<dbReference type="PANTHER" id="PTHR34761">
    <property type="entry name" value="NUCLEOLUS AND NEURAL PROGENITOR PROTEIN"/>
    <property type="match status" value="1"/>
</dbReference>
<proteinExistence type="predicted"/>
<sequence>MGVYGTQLQVLFFTSVKGLEVIPKLAAPQKPMGKHKHRDKASTHFEILFVVSLPSVSGSRCLVHGSVKDPAPAPPFALYLPVTSAHLPSFGPSTWSRPAPPLPLPLQPPKMATPLPGPEPWNRVRIPKAGSRSAVTVQDPDTALDLCIAAIIKECYLITLSLKSRTLDEETNVLCAILYSNHNRMGRHKPHLALKQVEQCLKRLKNMNLEGLIQDLSESFSSNENQPINTKACVIPSQPVVELVLMKILGACKLLLRLLDCCCKTFLLTVKHLGLQEFIILNLVMVGLVSRLWVLYKDVLKRLVSLYEPLFGLLQEVCRIQPLPYFKGFTFPSDIVEFLGEPYFEVFKKKMPTAFVAKGVTKLLNKLFLTKEQSQRSGEETLLRISEKAKQVKINIQNNMDLGQPVKSKKNLKEKSLEFDVRAFCKQLKHKAIQEKSFEFKCSQSKLKAAKHSSQKAIGTPCVKSLVQRFREAETFTQLSEEIQMAILWCRSKKLKAQTTFLGNKLLKSNRLKHVEAQGSSLPKKLQCIKTSICNCLLHGLGLKTSKHHLRQRRSQNKFSLKGRKQRKLQSTHLKEIQQPPQGTQSATDVIKGRLSDSTDCRTDLYPNNKQVLNRRVSNPVIQTKEKQTHEKLTESNENETDSWTMMQVNKHNTSGTTKEKDDIDDIFALMGV</sequence>
<feature type="domain" description="Nucleolus and neural progenitor protein-like N-terminal" evidence="2">
    <location>
        <begin position="121"/>
        <end position="311"/>
    </location>
</feature>
<name>A0A5N3WW15_MUNMU</name>